<dbReference type="OrthoDB" id="10264306at2759"/>
<comment type="cofactor">
    <cofactor evidence="4">
        <name>pyridoxal 5'-phosphate</name>
        <dbReference type="ChEBI" id="CHEBI:597326"/>
    </cofactor>
</comment>
<comment type="function">
    <text evidence="4">Sulfurates the molybdenum cofactor. Sulfation of molybdenum is essential for xanthine dehydrogenase (XDH) and aldehyde oxidase (ADO) enzymes in which molybdenum cofactor is liganded by 1 oxygen and 1 sulfur atom in active form.</text>
</comment>
<name>A0A1V9ZM48_ACHHY</name>
<dbReference type="GO" id="GO:0030151">
    <property type="term" value="F:molybdenum ion binding"/>
    <property type="evidence" value="ECO:0007669"/>
    <property type="project" value="UniProtKB-UniRule"/>
</dbReference>
<dbReference type="Proteomes" id="UP000243579">
    <property type="component" value="Unassembled WGS sequence"/>
</dbReference>
<reference evidence="6 7" key="1">
    <citation type="journal article" date="2014" name="Genome Biol. Evol.">
        <title>The secreted proteins of Achlya hypogyna and Thraustotheca clavata identify the ancestral oomycete secretome and reveal gene acquisitions by horizontal gene transfer.</title>
        <authorList>
            <person name="Misner I."/>
            <person name="Blouin N."/>
            <person name="Leonard G."/>
            <person name="Richards T.A."/>
            <person name="Lane C.E."/>
        </authorList>
    </citation>
    <scope>NUCLEOTIDE SEQUENCE [LARGE SCALE GENOMIC DNA]</scope>
    <source>
        <strain evidence="6 7">ATCC 48635</strain>
    </source>
</reference>
<organism evidence="6 7">
    <name type="scientific">Achlya hypogyna</name>
    <name type="common">Oomycete</name>
    <name type="synonym">Protoachlya hypogyna</name>
    <dbReference type="NCBI Taxonomy" id="1202772"/>
    <lineage>
        <taxon>Eukaryota</taxon>
        <taxon>Sar</taxon>
        <taxon>Stramenopiles</taxon>
        <taxon>Oomycota</taxon>
        <taxon>Saprolegniomycetes</taxon>
        <taxon>Saprolegniales</taxon>
        <taxon>Achlyaceae</taxon>
        <taxon>Achlya</taxon>
    </lineage>
</organism>
<dbReference type="GO" id="GO:0008265">
    <property type="term" value="F:molybdenum cofactor sulfurtransferase activity"/>
    <property type="evidence" value="ECO:0007669"/>
    <property type="project" value="UniProtKB-UniRule"/>
</dbReference>
<dbReference type="Pfam" id="PF00266">
    <property type="entry name" value="Aminotran_5"/>
    <property type="match status" value="2"/>
</dbReference>
<dbReference type="PROSITE" id="PS51340">
    <property type="entry name" value="MOSC"/>
    <property type="match status" value="1"/>
</dbReference>
<comment type="similarity">
    <text evidence="4">Belongs to the class-V pyridoxal-phosphate-dependent aminotransferase family. MOCOS subfamily.</text>
</comment>
<protein>
    <recommendedName>
        <fullName evidence="4">Molybdenum cofactor sulfurase</fullName>
        <shortName evidence="4">MCS</shortName>
        <shortName evidence="4">MOS</shortName>
        <shortName evidence="4">MoCo sulfurase</shortName>
        <ecNumber evidence="4">2.8.1.9</ecNumber>
    </recommendedName>
    <alternativeName>
        <fullName evidence="4">Molybdenum cofactor sulfurtransferase</fullName>
    </alternativeName>
</protein>
<evidence type="ECO:0000256" key="3">
    <source>
        <dbReference type="ARBA" id="ARBA00023150"/>
    </source>
</evidence>
<evidence type="ECO:0000256" key="2">
    <source>
        <dbReference type="ARBA" id="ARBA00022898"/>
    </source>
</evidence>
<dbReference type="Gene3D" id="3.90.1150.10">
    <property type="entry name" value="Aspartate Aminotransferase, domain 1"/>
    <property type="match status" value="1"/>
</dbReference>
<dbReference type="InterPro" id="IPR000192">
    <property type="entry name" value="Aminotrans_V_dom"/>
</dbReference>
<dbReference type="GO" id="GO:0030170">
    <property type="term" value="F:pyridoxal phosphate binding"/>
    <property type="evidence" value="ECO:0007669"/>
    <property type="project" value="UniProtKB-UniRule"/>
</dbReference>
<dbReference type="HAMAP" id="MF_03050">
    <property type="entry name" value="MOCOS"/>
    <property type="match status" value="1"/>
</dbReference>
<dbReference type="AlphaFoldDB" id="A0A1V9ZM48"/>
<dbReference type="InterPro" id="IPR015422">
    <property type="entry name" value="PyrdxlP-dep_Trfase_small"/>
</dbReference>
<proteinExistence type="inferred from homology"/>
<dbReference type="InterPro" id="IPR005303">
    <property type="entry name" value="MOCOS_middle"/>
</dbReference>
<dbReference type="SUPFAM" id="SSF53383">
    <property type="entry name" value="PLP-dependent transferases"/>
    <property type="match status" value="1"/>
</dbReference>
<evidence type="ECO:0000313" key="7">
    <source>
        <dbReference type="Proteomes" id="UP000243579"/>
    </source>
</evidence>
<comment type="caution">
    <text evidence="6">The sequence shown here is derived from an EMBL/GenBank/DDBJ whole genome shotgun (WGS) entry which is preliminary data.</text>
</comment>
<dbReference type="InterPro" id="IPR011037">
    <property type="entry name" value="Pyrv_Knase-like_insert_dom_sf"/>
</dbReference>
<keyword evidence="3 4" id="KW-0501">Molybdenum cofactor biosynthesis</keyword>
<dbReference type="Pfam" id="PF03473">
    <property type="entry name" value="MOSC"/>
    <property type="match status" value="1"/>
</dbReference>
<feature type="active site" evidence="4">
    <location>
        <position position="416"/>
    </location>
</feature>
<dbReference type="PANTHER" id="PTHR14237:SF80">
    <property type="entry name" value="MOLYBDENUM COFACTOR SULFURASE"/>
    <property type="match status" value="1"/>
</dbReference>
<keyword evidence="1 4" id="KW-0808">Transferase</keyword>
<dbReference type="SUPFAM" id="SSF141673">
    <property type="entry name" value="MOSC N-terminal domain-like"/>
    <property type="match status" value="1"/>
</dbReference>
<dbReference type="Gene3D" id="3.40.640.10">
    <property type="entry name" value="Type I PLP-dependent aspartate aminotransferase-like (Major domain)"/>
    <property type="match status" value="1"/>
</dbReference>
<sequence>MDGYGYGRTAAGAEVVDEMRTEEFPHMQGQVYLDHAGATIYSARQLAAHQKLLLSNLFGNPHSTAAPSGGAAAAALDAFRHQLAAFFHTTLETYDIIFTSGATGGLKLIGETFPFSDHSAFVYSADSHNSVVGLRSFAHAAGAAIIALPPAALDNLRSSTNTRLAPLSGDADAETLHLCAFPGECNFSGAKHDLSVVHAIQTSGLDEVASSVEEHTIAASRAPRKRGRWLVLLDAAKLAATNPVDLSMHTPDFMVLSFYKLFGYPTGTGALFVKKSAQRFLRKTYFGGGTLATSLASALLTKPRDDFDRRFSDGTASFLSLLACQAGLDQLQRLGMCAIQRHTAALTKHLATKLSALRHGNDQRLCDIYGDHHLGKHPGSVVALNVRRADGSVVGYTEVSALAALHNIHLRTGCFCNPGACQMHLNLSANDLLSHMELGHTCGDAMDVIDGRPTGAVRVSVGYMTTRADVDKFLDFIATYFVARAVAPAPVVPPPMPQKLYLAKITLFPIKSCAGLSVPEWPLAPRGLLYDREWAVVDPTSGKALRQKDAPVMTQIRPRIDLDSHVLVVQCGDLAPLRLPLTYVPPTSQTLTVCATACRGSAYDGAVAAWFSAAVGRPCTLVRVPVDGDEGFANEAPFLLLSRASVAAMNCRLPTPVSEDVFRANLIVDGCAPHDEDSWRRVDVGSEAFDVLGPCPRCSMVNIDPTTGAFSPAPLQTLAGYRRDKARIFFGQFLRQSAPGRRATMVRVGDVVVGNL</sequence>
<dbReference type="GO" id="GO:0016829">
    <property type="term" value="F:lyase activity"/>
    <property type="evidence" value="ECO:0007669"/>
    <property type="project" value="UniProtKB-UniRule"/>
</dbReference>
<dbReference type="PANTHER" id="PTHR14237">
    <property type="entry name" value="MOLYBDOPTERIN COFACTOR SULFURASE MOSC"/>
    <property type="match status" value="1"/>
</dbReference>
<gene>
    <name evidence="6" type="ORF">ACHHYP_07350</name>
</gene>
<dbReference type="EC" id="2.8.1.9" evidence="4"/>
<dbReference type="Pfam" id="PF03476">
    <property type="entry name" value="MOSC_N"/>
    <property type="match status" value="1"/>
</dbReference>
<dbReference type="InterPro" id="IPR028886">
    <property type="entry name" value="MoCo_sulfurase"/>
</dbReference>
<evidence type="ECO:0000313" key="6">
    <source>
        <dbReference type="EMBL" id="OQR99058.1"/>
    </source>
</evidence>
<dbReference type="InterPro" id="IPR015421">
    <property type="entry name" value="PyrdxlP-dep_Trfase_major"/>
</dbReference>
<dbReference type="GO" id="GO:0006777">
    <property type="term" value="P:Mo-molybdopterin cofactor biosynthetic process"/>
    <property type="evidence" value="ECO:0007669"/>
    <property type="project" value="UniProtKB-UniRule"/>
</dbReference>
<accession>A0A1V9ZM48</accession>
<evidence type="ECO:0000256" key="4">
    <source>
        <dbReference type="HAMAP-Rule" id="MF_03050"/>
    </source>
</evidence>
<dbReference type="STRING" id="1202772.A0A1V9ZM48"/>
<comment type="catalytic activity">
    <reaction evidence="4">
        <text>Mo-molybdopterin + L-cysteine + AH2 = thio-Mo-molybdopterin + L-alanine + A + H2O</text>
        <dbReference type="Rhea" id="RHEA:42636"/>
        <dbReference type="ChEBI" id="CHEBI:13193"/>
        <dbReference type="ChEBI" id="CHEBI:15377"/>
        <dbReference type="ChEBI" id="CHEBI:17499"/>
        <dbReference type="ChEBI" id="CHEBI:35235"/>
        <dbReference type="ChEBI" id="CHEBI:57972"/>
        <dbReference type="ChEBI" id="CHEBI:71302"/>
        <dbReference type="ChEBI" id="CHEBI:82685"/>
        <dbReference type="EC" id="2.8.1.9"/>
    </reaction>
</comment>
<dbReference type="SUPFAM" id="SSF50800">
    <property type="entry name" value="PK beta-barrel domain-like"/>
    <property type="match status" value="1"/>
</dbReference>
<dbReference type="EMBL" id="JNBR01000075">
    <property type="protein sequence ID" value="OQR99058.1"/>
    <property type="molecule type" value="Genomic_DNA"/>
</dbReference>
<feature type="modified residue" description="N6-(pyridoxal phosphate)lysine" evidence="4">
    <location>
        <position position="260"/>
    </location>
</feature>
<dbReference type="InterPro" id="IPR005302">
    <property type="entry name" value="MoCF_Sase_C"/>
</dbReference>
<dbReference type="InterPro" id="IPR015424">
    <property type="entry name" value="PyrdxlP-dep_Trfase"/>
</dbReference>
<evidence type="ECO:0000256" key="1">
    <source>
        <dbReference type="ARBA" id="ARBA00022679"/>
    </source>
</evidence>
<keyword evidence="7" id="KW-1185">Reference proteome</keyword>
<evidence type="ECO:0000259" key="5">
    <source>
        <dbReference type="PROSITE" id="PS51340"/>
    </source>
</evidence>
<keyword evidence="2 4" id="KW-0663">Pyridoxal phosphate</keyword>
<feature type="domain" description="MOSC" evidence="5">
    <location>
        <begin position="612"/>
        <end position="755"/>
    </location>
</feature>